<proteinExistence type="predicted"/>
<sequence length="126" mass="12816">MRSSSLTSVKARPSIRTLRILGGCVAWTAGLLASAPARAATAPEPARIVAVAYQQGVDLGTLRIGESPAARSAESLRAPTGNSNGSATPLGADEALVSEEQGSLGLLLLAGIGILALMHFRIGRRG</sequence>
<evidence type="ECO:0000313" key="4">
    <source>
        <dbReference type="EMBL" id="PXW92853.1"/>
    </source>
</evidence>
<evidence type="ECO:0000256" key="1">
    <source>
        <dbReference type="SAM" id="MobiDB-lite"/>
    </source>
</evidence>
<evidence type="ECO:0008006" key="6">
    <source>
        <dbReference type="Google" id="ProtNLM"/>
    </source>
</evidence>
<keyword evidence="5" id="KW-1185">Reference proteome</keyword>
<reference evidence="4 5" key="1">
    <citation type="submission" date="2018-05" db="EMBL/GenBank/DDBJ databases">
        <title>Genomic Encyclopedia of Type Strains, Phase IV (KMG-IV): sequencing the most valuable type-strain genomes for metagenomic binning, comparative biology and taxonomic classification.</title>
        <authorList>
            <person name="Goeker M."/>
        </authorList>
    </citation>
    <scope>NUCLEOTIDE SEQUENCE [LARGE SCALE GENOMIC DNA]</scope>
    <source>
        <strain evidence="4 5">DSM 566</strain>
    </source>
</reference>
<protein>
    <recommendedName>
        <fullName evidence="6">MYXO-CTERM domain-containing protein</fullName>
    </recommendedName>
</protein>
<name>A0A318GXI1_9BURK</name>
<organism evidence="4 5">
    <name type="scientific">Sphaerotilus hippei</name>
    <dbReference type="NCBI Taxonomy" id="744406"/>
    <lineage>
        <taxon>Bacteria</taxon>
        <taxon>Pseudomonadati</taxon>
        <taxon>Pseudomonadota</taxon>
        <taxon>Betaproteobacteria</taxon>
        <taxon>Burkholderiales</taxon>
        <taxon>Sphaerotilaceae</taxon>
        <taxon>Sphaerotilus</taxon>
    </lineage>
</organism>
<feature type="chain" id="PRO_5016340684" description="MYXO-CTERM domain-containing protein" evidence="3">
    <location>
        <begin position="40"/>
        <end position="126"/>
    </location>
</feature>
<dbReference type="EMBL" id="QJJS01000022">
    <property type="protein sequence ID" value="PXW92853.1"/>
    <property type="molecule type" value="Genomic_DNA"/>
</dbReference>
<gene>
    <name evidence="4" type="ORF">C7444_12228</name>
</gene>
<dbReference type="Proteomes" id="UP000247811">
    <property type="component" value="Unassembled WGS sequence"/>
</dbReference>
<dbReference type="AlphaFoldDB" id="A0A318GXI1"/>
<keyword evidence="3" id="KW-0732">Signal</keyword>
<accession>A0A318GXI1</accession>
<feature type="signal peptide" evidence="3">
    <location>
        <begin position="1"/>
        <end position="39"/>
    </location>
</feature>
<evidence type="ECO:0000313" key="5">
    <source>
        <dbReference type="Proteomes" id="UP000247811"/>
    </source>
</evidence>
<keyword evidence="2" id="KW-0472">Membrane</keyword>
<dbReference type="RefSeq" id="WP_110402227.1">
    <property type="nucleotide sequence ID" value="NZ_QJJS01000022.1"/>
</dbReference>
<keyword evidence="2" id="KW-0812">Transmembrane</keyword>
<evidence type="ECO:0000256" key="2">
    <source>
        <dbReference type="SAM" id="Phobius"/>
    </source>
</evidence>
<comment type="caution">
    <text evidence="4">The sequence shown here is derived from an EMBL/GenBank/DDBJ whole genome shotgun (WGS) entry which is preliminary data.</text>
</comment>
<feature type="region of interest" description="Disordered" evidence="1">
    <location>
        <begin position="70"/>
        <end position="91"/>
    </location>
</feature>
<keyword evidence="2" id="KW-1133">Transmembrane helix</keyword>
<evidence type="ECO:0000256" key="3">
    <source>
        <dbReference type="SAM" id="SignalP"/>
    </source>
</evidence>
<feature type="transmembrane region" description="Helical" evidence="2">
    <location>
        <begin position="104"/>
        <end position="122"/>
    </location>
</feature>